<dbReference type="RefSeq" id="WP_140743234.1">
    <property type="nucleotide sequence ID" value="NZ_RCZM01000006.1"/>
</dbReference>
<proteinExistence type="predicted"/>
<sequence length="185" mass="18889">MIRRTPLAPRSGGRSTSPRPSLRHILPVAVACAALALSACQTQSPIQTDVTYVPADGVPVDLGSVQVRDLVVVSGGKDKPGVLSASVSNTSGEAQRLAFALPQAQPVYAEAPAYSERRLSDASQVQLPDVPVSPGDVVQLSVQSQNRPAVLVLVPVLAASGYYASLAPTAPPATSTATATATATP</sequence>
<protein>
    <submittedName>
        <fullName evidence="2">Uncharacterized protein</fullName>
    </submittedName>
</protein>
<accession>A0A502CLI0</accession>
<gene>
    <name evidence="2" type="ORF">EAH86_17925</name>
</gene>
<reference evidence="2 3" key="1">
    <citation type="journal article" date="2019" name="Environ. Microbiol.">
        <title>Species interactions and distinct microbial communities in high Arctic permafrost affected cryosols are associated with the CH4 and CO2 gas fluxes.</title>
        <authorList>
            <person name="Altshuler I."/>
            <person name="Hamel J."/>
            <person name="Turney S."/>
            <person name="Magnuson E."/>
            <person name="Levesque R."/>
            <person name="Greer C."/>
            <person name="Whyte L.G."/>
        </authorList>
    </citation>
    <scope>NUCLEOTIDE SEQUENCE [LARGE SCALE GENOMIC DNA]</scope>
    <source>
        <strain evidence="2 3">S9.3A</strain>
    </source>
</reference>
<evidence type="ECO:0000313" key="3">
    <source>
        <dbReference type="Proteomes" id="UP000317722"/>
    </source>
</evidence>
<dbReference type="Proteomes" id="UP000317722">
    <property type="component" value="Unassembled WGS sequence"/>
</dbReference>
<evidence type="ECO:0000256" key="1">
    <source>
        <dbReference type="SAM" id="MobiDB-lite"/>
    </source>
</evidence>
<feature type="compositionally biased region" description="Low complexity" evidence="1">
    <location>
        <begin position="9"/>
        <end position="20"/>
    </location>
</feature>
<name>A0A502CLI0_9MICO</name>
<keyword evidence="3" id="KW-1185">Reference proteome</keyword>
<dbReference type="OrthoDB" id="4843495at2"/>
<comment type="caution">
    <text evidence="2">The sequence shown here is derived from an EMBL/GenBank/DDBJ whole genome shotgun (WGS) entry which is preliminary data.</text>
</comment>
<organism evidence="2 3">
    <name type="scientific">Pedococcus bigeumensis</name>
    <dbReference type="NCBI Taxonomy" id="433644"/>
    <lineage>
        <taxon>Bacteria</taxon>
        <taxon>Bacillati</taxon>
        <taxon>Actinomycetota</taxon>
        <taxon>Actinomycetes</taxon>
        <taxon>Micrococcales</taxon>
        <taxon>Intrasporangiaceae</taxon>
        <taxon>Pedococcus</taxon>
    </lineage>
</organism>
<dbReference type="EMBL" id="RCZM01000006">
    <property type="protein sequence ID" value="TPG14077.1"/>
    <property type="molecule type" value="Genomic_DNA"/>
</dbReference>
<evidence type="ECO:0000313" key="2">
    <source>
        <dbReference type="EMBL" id="TPG14077.1"/>
    </source>
</evidence>
<dbReference type="AlphaFoldDB" id="A0A502CLI0"/>
<feature type="region of interest" description="Disordered" evidence="1">
    <location>
        <begin position="1"/>
        <end position="20"/>
    </location>
</feature>